<name>A0A2S2NYT9_SCHGA</name>
<protein>
    <recommendedName>
        <fullName evidence="2">DUF4806 domain-containing protein</fullName>
    </recommendedName>
</protein>
<sequence>MALKQKRAWVIALFVESQTYSVIPTTWVFQSTDDSGKITIFSKWPPGLDQDVTSETIKNAMIPTQDWSSYKIRLLDNGKEYYNFNKAWYKKIDYVKSATESENGPKSSKKSKVNFIPDSESEIEDDDTFNVMPAATTSNLVSDLMSTNDTMSSNVYIDMDNVSNLSYTNNQNVFPQMTTTRKKKSLGDITPGHFKKILNLEKKKTPKIQLQFNCTTNLPNTQSNKEINHTVIDTQIPTLPNIVLCEVQCGSNAYFSTNSNLNPNISDDIQLPHLKQKPNIDIKNKLRHWVIKHKISHNATNSILGILKSEGLNVPVDVRTLMKTPTTPQEIVVMGHGSYIHCGIKNMLVPVLKKYFNLIDCEGDLKLGINVDGLPISNSSKSQLWPILISVINCPSINKYVLPVGIFHGTTKPTSVHEFFQPFVDDLCEILQNGLFVNNRLFKFKVGHIICDTPAKNFLLNVRAHNAYFGCSSCTQEGEYIQHRMTFPEIDAPLRTNDTFRNKVHEEYHKGDSPLEFLPIDIVNDVCLDYMHLVCIGITKRLITLWVKGKKNVRLTEEHMLNISKNILALRPYVPSEFSRKPRVLEDIDYWKATELRFFLLYSGQVVLKGKLKKSFYTHFMLLVSGVKLLISNVTCQTHNELAETLFKTFITQYSTLYGDHLISYNVHSLLHLPMFVKMHGPLDNFSCFKYENYLQEIKFSIKSSKYCLQEVFNRISEKQKLFLVDPLELQYSVLCEKEIENRTSSIYFNITDKLYKAILLNDLGMKINIIKECDKYVTLKNNYIVKVKHIVQSDPNKSNIKLIVQRFLSCSPFYTTSLIDSSVLGSFIIDLTISECFSVHLNEIKNKCFMIPVSTDKAIVIELTHSFFEN</sequence>
<organism evidence="1">
    <name type="scientific">Schizaphis graminum</name>
    <name type="common">Green bug aphid</name>
    <dbReference type="NCBI Taxonomy" id="13262"/>
    <lineage>
        <taxon>Eukaryota</taxon>
        <taxon>Metazoa</taxon>
        <taxon>Ecdysozoa</taxon>
        <taxon>Arthropoda</taxon>
        <taxon>Hexapoda</taxon>
        <taxon>Insecta</taxon>
        <taxon>Pterygota</taxon>
        <taxon>Neoptera</taxon>
        <taxon>Paraneoptera</taxon>
        <taxon>Hemiptera</taxon>
        <taxon>Sternorrhyncha</taxon>
        <taxon>Aphidomorpha</taxon>
        <taxon>Aphidoidea</taxon>
        <taxon>Aphididae</taxon>
        <taxon>Aphidini</taxon>
        <taxon>Schizaphis</taxon>
    </lineage>
</organism>
<dbReference type="EMBL" id="GGMR01009772">
    <property type="protein sequence ID" value="MBY22391.1"/>
    <property type="molecule type" value="Transcribed_RNA"/>
</dbReference>
<reference evidence="1" key="1">
    <citation type="submission" date="2018-04" db="EMBL/GenBank/DDBJ databases">
        <title>Transcriptome of Schizaphis graminum biotype I.</title>
        <authorList>
            <person name="Scully E.D."/>
            <person name="Geib S.M."/>
            <person name="Palmer N.A."/>
            <person name="Koch K."/>
            <person name="Bradshaw J."/>
            <person name="Heng-Moss T."/>
            <person name="Sarath G."/>
        </authorList>
    </citation>
    <scope>NUCLEOTIDE SEQUENCE</scope>
</reference>
<evidence type="ECO:0008006" key="2">
    <source>
        <dbReference type="Google" id="ProtNLM"/>
    </source>
</evidence>
<evidence type="ECO:0000313" key="1">
    <source>
        <dbReference type="EMBL" id="MBY22391.1"/>
    </source>
</evidence>
<proteinExistence type="predicted"/>
<accession>A0A2S2NYT9</accession>
<dbReference type="PANTHER" id="PTHR33053">
    <property type="entry name" value="PROTEIN, PUTATIVE-RELATED"/>
    <property type="match status" value="1"/>
</dbReference>
<gene>
    <name evidence="1" type="ORF">g.3165</name>
</gene>
<dbReference type="AlphaFoldDB" id="A0A2S2NYT9"/>
<dbReference type="PANTHER" id="PTHR33053:SF25">
    <property type="entry name" value="TRANSPOSASE DOMAIN-CONTAINING PROTEIN"/>
    <property type="match status" value="1"/>
</dbReference>